<feature type="domain" description="DNA2/NAM7 helicase helicase" evidence="21">
    <location>
        <begin position="805"/>
        <end position="1109"/>
    </location>
</feature>
<feature type="compositionally biased region" description="Acidic residues" evidence="20">
    <location>
        <begin position="1409"/>
        <end position="1419"/>
    </location>
</feature>
<gene>
    <name evidence="26" type="ORF">ALC62_06248</name>
</gene>
<keyword evidence="4" id="KW-0747">Spliceosome</keyword>
<keyword evidence="5" id="KW-0547">Nucleotide-binding</keyword>
<dbReference type="GO" id="GO:0005524">
    <property type="term" value="F:ATP binding"/>
    <property type="evidence" value="ECO:0007669"/>
    <property type="project" value="UniProtKB-KW"/>
</dbReference>
<dbReference type="InterPro" id="IPR047187">
    <property type="entry name" value="SF1_C_Upf1"/>
</dbReference>
<dbReference type="InterPro" id="IPR032174">
    <property type="entry name" value="Aquarius_N"/>
</dbReference>
<evidence type="ECO:0000256" key="10">
    <source>
        <dbReference type="ARBA" id="ARBA00022990"/>
    </source>
</evidence>
<accession>A0A195CQN9</accession>
<feature type="region of interest" description="Disordered" evidence="20">
    <location>
        <begin position="1387"/>
        <end position="1455"/>
    </location>
</feature>
<dbReference type="CDD" id="cd18808">
    <property type="entry name" value="SF1_C_Upf1"/>
    <property type="match status" value="1"/>
</dbReference>
<dbReference type="GO" id="GO:0000398">
    <property type="term" value="P:mRNA splicing, via spliceosome"/>
    <property type="evidence" value="ECO:0007669"/>
    <property type="project" value="InterPro"/>
</dbReference>
<evidence type="ECO:0000256" key="19">
    <source>
        <dbReference type="PIRNR" id="PIRNR038901"/>
    </source>
</evidence>
<dbReference type="FunFam" id="3.40.50.300:FF:000396">
    <property type="entry name" value="RNA helicase aquarius"/>
    <property type="match status" value="1"/>
</dbReference>
<reference evidence="26 27" key="1">
    <citation type="submission" date="2016-03" db="EMBL/GenBank/DDBJ databases">
        <title>Cyphomyrmex costatus WGS genome.</title>
        <authorList>
            <person name="Nygaard S."/>
            <person name="Hu H."/>
            <person name="Boomsma J."/>
            <person name="Zhang G."/>
        </authorList>
    </citation>
    <scope>NUCLEOTIDE SEQUENCE [LARGE SCALE GENOMIC DNA]</scope>
    <source>
        <strain evidence="26">MS0001</strain>
        <tissue evidence="26">Whole body</tissue>
    </source>
</reference>
<evidence type="ECO:0000256" key="20">
    <source>
        <dbReference type="SAM" id="MobiDB-lite"/>
    </source>
</evidence>
<dbReference type="PANTHER" id="PTHR10887:SF5">
    <property type="entry name" value="RNA HELICASE AQUARIUS"/>
    <property type="match status" value="1"/>
</dbReference>
<dbReference type="Pfam" id="PF16399">
    <property type="entry name" value="Aquarius_N_1st"/>
    <property type="match status" value="1"/>
</dbReference>
<comment type="subcellular location">
    <subcellularLocation>
        <location evidence="1">Nucleus</location>
        <location evidence="1">Nucleoplasm</location>
    </subcellularLocation>
</comment>
<evidence type="ECO:0000259" key="23">
    <source>
        <dbReference type="Pfam" id="PF16399"/>
    </source>
</evidence>
<evidence type="ECO:0000256" key="4">
    <source>
        <dbReference type="ARBA" id="ARBA00022728"/>
    </source>
</evidence>
<comment type="subunit">
    <text evidence="16">Identified in the spliceosome C complex. Component of the XAB2 complex, a multimeric protein complex composed of XAB2, PRPF19, AQR, ZNF830, ISY1, and PPIE. Identified in a pentameric intron-binding (IB) complex composed of AQR, XAB2, ISY1, ZNF830 and PPIE that is incorporated into the spliceosome as a preassembled complex. The IB complex does not contain PRPF19. Within the spliceosome, interacts with SNRPA1, SF3B1, SF3B3, SF3A1 and SF3A2.</text>
</comment>
<evidence type="ECO:0000259" key="21">
    <source>
        <dbReference type="Pfam" id="PF13086"/>
    </source>
</evidence>
<dbReference type="InterPro" id="IPR048967">
    <property type="entry name" value="Aquarius_insert"/>
</dbReference>
<keyword evidence="8" id="KW-0067">ATP-binding</keyword>
<comment type="catalytic activity">
    <reaction evidence="13">
        <text>ATP + H2O = ADP + phosphate + H(+)</text>
        <dbReference type="Rhea" id="RHEA:13065"/>
        <dbReference type="ChEBI" id="CHEBI:15377"/>
        <dbReference type="ChEBI" id="CHEBI:15378"/>
        <dbReference type="ChEBI" id="CHEBI:30616"/>
        <dbReference type="ChEBI" id="CHEBI:43474"/>
        <dbReference type="ChEBI" id="CHEBI:456216"/>
        <dbReference type="EC" id="3.6.4.13"/>
    </reaction>
</comment>
<dbReference type="STRING" id="456900.A0A195CQN9"/>
<dbReference type="Pfam" id="PF13086">
    <property type="entry name" value="AAA_11"/>
    <property type="match status" value="1"/>
</dbReference>
<evidence type="ECO:0000256" key="13">
    <source>
        <dbReference type="ARBA" id="ARBA00047984"/>
    </source>
</evidence>
<dbReference type="GO" id="GO:0071013">
    <property type="term" value="C:catalytic step 2 spliceosome"/>
    <property type="evidence" value="ECO:0007669"/>
    <property type="project" value="TreeGrafter"/>
</dbReference>
<comment type="similarity">
    <text evidence="15 19">Belongs to the CWF11 family.</text>
</comment>
<evidence type="ECO:0000259" key="25">
    <source>
        <dbReference type="Pfam" id="PF21144"/>
    </source>
</evidence>
<evidence type="ECO:0000256" key="12">
    <source>
        <dbReference type="ARBA" id="ARBA00023242"/>
    </source>
</evidence>
<evidence type="ECO:0000256" key="5">
    <source>
        <dbReference type="ARBA" id="ARBA00022741"/>
    </source>
</evidence>
<evidence type="ECO:0000256" key="16">
    <source>
        <dbReference type="ARBA" id="ARBA00063921"/>
    </source>
</evidence>
<evidence type="ECO:0000313" key="27">
    <source>
        <dbReference type="Proteomes" id="UP000078542"/>
    </source>
</evidence>
<dbReference type="SUPFAM" id="SSF52540">
    <property type="entry name" value="P-loop containing nucleoside triphosphate hydrolases"/>
    <property type="match status" value="1"/>
</dbReference>
<dbReference type="Pfam" id="PF13087">
    <property type="entry name" value="AAA_12"/>
    <property type="match status" value="1"/>
</dbReference>
<dbReference type="PANTHER" id="PTHR10887">
    <property type="entry name" value="DNA2/NAM7 HELICASE FAMILY"/>
    <property type="match status" value="1"/>
</dbReference>
<feature type="domain" description="RNA helicase aquarius insertion" evidence="25">
    <location>
        <begin position="718"/>
        <end position="793"/>
    </location>
</feature>
<dbReference type="InterPro" id="IPR041679">
    <property type="entry name" value="DNA2/NAM7-like_C"/>
</dbReference>
<dbReference type="InterPro" id="IPR041677">
    <property type="entry name" value="DNA2/NAM7_AAA_11"/>
</dbReference>
<comment type="function">
    <text evidence="14">Involved in pre-mRNA splicing as component of the spliceosome. Intron-binding spliceosomal protein required to link pre-mRNA splicing and snoRNP (small nucleolar ribonucleoprotein) biogenesis. Plays a key role in position-dependent assembly of intron-encoded box C/D small snoRNP, splicing being required for snoRNP assembly. May act by helping the folding of the snoRNA sequence. Binds to intron of pre-mRNAs in a sequence-independent manner, contacting the region between snoRNA and the branchpoint of introns (40 nucleotides upstream of the branchpoint) during the late stages of splicing. Has ATP-dependent RNA helicase activity and can unwind double-stranded RNA molecules with a 3' overhang (in vitro).</text>
</comment>
<dbReference type="EC" id="3.6.4.13" evidence="2"/>
<dbReference type="InterPro" id="IPR026300">
    <property type="entry name" value="CWF11_fam"/>
</dbReference>
<evidence type="ECO:0000256" key="15">
    <source>
        <dbReference type="ARBA" id="ARBA00061244"/>
    </source>
</evidence>
<evidence type="ECO:0000256" key="3">
    <source>
        <dbReference type="ARBA" id="ARBA00022664"/>
    </source>
</evidence>
<keyword evidence="7" id="KW-0347">Helicase</keyword>
<feature type="domain" description="RNA helicase aquarius beta-barrel" evidence="24">
    <location>
        <begin position="505"/>
        <end position="669"/>
    </location>
</feature>
<evidence type="ECO:0000256" key="11">
    <source>
        <dbReference type="ARBA" id="ARBA00023187"/>
    </source>
</evidence>
<keyword evidence="6" id="KW-0378">Hydrolase</keyword>
<evidence type="ECO:0000256" key="18">
    <source>
        <dbReference type="ARBA" id="ARBA00083796"/>
    </source>
</evidence>
<dbReference type="EMBL" id="KQ977408">
    <property type="protein sequence ID" value="KYN02960.1"/>
    <property type="molecule type" value="Genomic_DNA"/>
</dbReference>
<keyword evidence="3 19" id="KW-0507">mRNA processing</keyword>
<evidence type="ECO:0000256" key="6">
    <source>
        <dbReference type="ARBA" id="ARBA00022801"/>
    </source>
</evidence>
<dbReference type="Gene3D" id="3.40.50.300">
    <property type="entry name" value="P-loop containing nucleotide triphosphate hydrolases"/>
    <property type="match status" value="2"/>
</dbReference>
<evidence type="ECO:0000313" key="26">
    <source>
        <dbReference type="EMBL" id="KYN02960.1"/>
    </source>
</evidence>
<evidence type="ECO:0000256" key="8">
    <source>
        <dbReference type="ARBA" id="ARBA00022840"/>
    </source>
</evidence>
<keyword evidence="11 19" id="KW-0508">mRNA splicing</keyword>
<evidence type="ECO:0000259" key="24">
    <source>
        <dbReference type="Pfam" id="PF21143"/>
    </source>
</evidence>
<dbReference type="PIRSF" id="PIRSF038901">
    <property type="entry name" value="AQR_cwf11"/>
    <property type="match status" value="1"/>
</dbReference>
<feature type="domain" description="DNA2/NAM7 helicase-like C-terminal" evidence="22">
    <location>
        <begin position="1118"/>
        <end position="1308"/>
    </location>
</feature>
<feature type="domain" description="RNA helicase aquarius N-terminal" evidence="23">
    <location>
        <begin position="23"/>
        <end position="425"/>
    </location>
</feature>
<evidence type="ECO:0000256" key="17">
    <source>
        <dbReference type="ARBA" id="ARBA00069875"/>
    </source>
</evidence>
<evidence type="ECO:0000256" key="2">
    <source>
        <dbReference type="ARBA" id="ARBA00012552"/>
    </source>
</evidence>
<dbReference type="Proteomes" id="UP000078542">
    <property type="component" value="Unassembled WGS sequence"/>
</dbReference>
<organism evidence="26 27">
    <name type="scientific">Cyphomyrmex costatus</name>
    <dbReference type="NCBI Taxonomy" id="456900"/>
    <lineage>
        <taxon>Eukaryota</taxon>
        <taxon>Metazoa</taxon>
        <taxon>Ecdysozoa</taxon>
        <taxon>Arthropoda</taxon>
        <taxon>Hexapoda</taxon>
        <taxon>Insecta</taxon>
        <taxon>Pterygota</taxon>
        <taxon>Neoptera</taxon>
        <taxon>Endopterygota</taxon>
        <taxon>Hymenoptera</taxon>
        <taxon>Apocrita</taxon>
        <taxon>Aculeata</taxon>
        <taxon>Formicoidea</taxon>
        <taxon>Formicidae</taxon>
        <taxon>Myrmicinae</taxon>
        <taxon>Cyphomyrmex</taxon>
    </lineage>
</organism>
<dbReference type="InterPro" id="IPR045055">
    <property type="entry name" value="DNA2/NAM7-like"/>
</dbReference>
<evidence type="ECO:0000259" key="22">
    <source>
        <dbReference type="Pfam" id="PF13087"/>
    </source>
</evidence>
<evidence type="ECO:0000256" key="9">
    <source>
        <dbReference type="ARBA" id="ARBA00022884"/>
    </source>
</evidence>
<keyword evidence="12 19" id="KW-0539">Nucleus</keyword>
<dbReference type="GO" id="GO:0005654">
    <property type="term" value="C:nucleoplasm"/>
    <property type="evidence" value="ECO:0007669"/>
    <property type="project" value="UniProtKB-SubCell"/>
</dbReference>
<dbReference type="Pfam" id="PF21144">
    <property type="entry name" value="Aquarius_N_3rd"/>
    <property type="match status" value="1"/>
</dbReference>
<protein>
    <recommendedName>
        <fullName evidence="17">RNA helicase aquarius</fullName>
        <ecNumber evidence="2">3.6.4.13</ecNumber>
    </recommendedName>
    <alternativeName>
        <fullName evidence="18">Intron-binding protein of 160 kDa</fullName>
    </alternativeName>
</protein>
<evidence type="ECO:0000256" key="14">
    <source>
        <dbReference type="ARBA" id="ARBA00057313"/>
    </source>
</evidence>
<proteinExistence type="inferred from homology"/>
<dbReference type="InterPro" id="IPR048966">
    <property type="entry name" value="Aquarius_b-barrel"/>
</dbReference>
<keyword evidence="27" id="KW-1185">Reference proteome</keyword>
<dbReference type="GO" id="GO:0003729">
    <property type="term" value="F:mRNA binding"/>
    <property type="evidence" value="ECO:0007669"/>
    <property type="project" value="TreeGrafter"/>
</dbReference>
<keyword evidence="9" id="KW-0694">RNA-binding</keyword>
<evidence type="ECO:0000256" key="1">
    <source>
        <dbReference type="ARBA" id="ARBA00004642"/>
    </source>
</evidence>
<dbReference type="GO" id="GO:0003724">
    <property type="term" value="F:RNA helicase activity"/>
    <property type="evidence" value="ECO:0007669"/>
    <property type="project" value="UniProtKB-EC"/>
</dbReference>
<keyword evidence="10" id="KW-0007">Acetylation</keyword>
<name>A0A195CQN9_9HYME</name>
<dbReference type="Pfam" id="PF21143">
    <property type="entry name" value="Aquarius_N_2nd"/>
    <property type="match status" value="1"/>
</dbReference>
<dbReference type="GO" id="GO:0016787">
    <property type="term" value="F:hydrolase activity"/>
    <property type="evidence" value="ECO:0007669"/>
    <property type="project" value="UniProtKB-KW"/>
</dbReference>
<evidence type="ECO:0000256" key="7">
    <source>
        <dbReference type="ARBA" id="ARBA00022806"/>
    </source>
</evidence>
<sequence length="1455" mass="168913">MENATPIKSNNPAPTVEQINSDRITQLANKYWAPHTTNKHLAFDSQVVDDIYVQEICASKFSVRRIMMLEFSQYLENFLWPNYKAESATREHTMSIVVMVNEKFRERVQVWEAFEKNSTEFAGFFQKVLEACLEKSIMDFNLKEQTALIVFLNHCFNSMEVTLVREEAKRLVSLSMWISLQQGRRELEFRKYPKWRKYWKIIRKKDNPTYKEKLEWERKFLHKLMIKFMTILETIPAEGPVLPDKVRYCERFLELVIDLEALLPTRRFFNTVMDDNHLVVRCQLSNLLHRPEGSLFGQFFRLFAVKLLEMLKFYARFEISEETGNPLTDHDMTELHYTKITSLQNAVFAKFPDLRSFALANVASVNIRDALYKHFGSLSQEKLRSIASYLNLVPPTEREKDENCKTGLNSESVHFNFQISRHERRPSQLEELNEMPLYPTEGIIWNESIVPTEYFSGEGCLALPKLNLQFLTLHDYLLRNFNLFRLESTYEIRQDIEDAVSRLSPWRAEDGGVYFGGWARMAQPITQFAVVEVAKPNVGENRPSRVRADVTINLSVRKEIKSEWENLRKHDVCFLITVKPPNPIGTKYSHKLPFVPQVGLTTVRGCEVEGMLDSNGRVIEDGPEPRPILPGDSRTYRVWLDCNQYRIDMDNASHGGEDVYEGFNIIMRRKPKENNFKAVLETIRELMNTECVVPDWLHDIILGYGDPGAACYSRMPDEIAMIDFNDTFLDIDHLRASFPQYEIKTNPEDEGNLVRPFQLTFEDVLAKHNNDPIKKVITIKPHVPPSRGPYRANEPKKNQIPFTPTQVEAIRAGMQPGLTLVVGPPGTGKTDVAVQIISNLYHNFPYQRTLIVTHSNQALNQLFEKIMALDIDERHLLRLGHGEEALETEKDFSRYGRVNYVLAKRLDLLLEVQRLQESLNVKGDVAYTCETAGYFFMYQVSTRWNRFQTRVKQRQHTSEKSDLSSIIDEEFPFHKFFDNAPQPLFKRNSYEEDLKIACSCFRYIERIFTQLDEFRAFELLRSGLDRSKYLLVKEAKVIAMTCTHAALKRRELVDMGFKYDNILMEESAQILEIETFIPLLLQNPQDGYNRLKRWIMIGDHHQLPPVIKNMAFQKYSNMEQSLFARFVRLGVPTVDLDGQGRARPSICNLYNWRYKKLGNLTHVERSPEYLVANAGFLYDFQLVNVEDFNGVGESEPSAYFYQNLAEAEYCVAVFMYMRLLGYPADKISILTTYNGQKHLIRDVINIRCANNPLIGRPNKVTTVDKYQGQQNDYILLSLVKTRAVGHLRDARRLVVAMSRARLGLYVFARVSLFKNCFELTPAFNQLMQKPLKLQLLPQELYPTERPNDAVSSIVPMEIEDMPHMAKFVYDYYMEKVSGMKESQKMWQKPGTMRTMGSPTHKVSVHPGADDDTDDEEELNQDSTEMKESKEEVAANKYEPIKNLVEDPPSETEDDR</sequence>
<dbReference type="CDD" id="cd17935">
    <property type="entry name" value="EEXXQc_AQR"/>
    <property type="match status" value="1"/>
</dbReference>
<dbReference type="InterPro" id="IPR027417">
    <property type="entry name" value="P-loop_NTPase"/>
</dbReference>
<feature type="compositionally biased region" description="Basic and acidic residues" evidence="20">
    <location>
        <begin position="1423"/>
        <end position="1433"/>
    </location>
</feature>